<reference evidence="4" key="1">
    <citation type="submission" date="2020-07" db="EMBL/GenBank/DDBJ databases">
        <title>Genome sequence and genetic diversity analysis of an under-domesticated orphan crop, white fonio (Digitaria exilis).</title>
        <authorList>
            <person name="Bennetzen J.L."/>
            <person name="Chen S."/>
            <person name="Ma X."/>
            <person name="Wang X."/>
            <person name="Yssel A.E.J."/>
            <person name="Chaluvadi S.R."/>
            <person name="Johnson M."/>
            <person name="Gangashetty P."/>
            <person name="Hamidou F."/>
            <person name="Sanogo M.D."/>
            <person name="Zwaenepoel A."/>
            <person name="Wallace J."/>
            <person name="Van De Peer Y."/>
            <person name="Van Deynze A."/>
        </authorList>
    </citation>
    <scope>NUCLEOTIDE SEQUENCE</scope>
    <source>
        <tissue evidence="4">Leaves</tissue>
    </source>
</reference>
<evidence type="ECO:0000256" key="1">
    <source>
        <dbReference type="ARBA" id="ARBA00023002"/>
    </source>
</evidence>
<proteinExistence type="predicted"/>
<dbReference type="PANTHER" id="PTHR10366:SF837">
    <property type="entry name" value="ANTHOCYANIDIN REDUCTASE"/>
    <property type="match status" value="1"/>
</dbReference>
<dbReference type="Pfam" id="PF01370">
    <property type="entry name" value="Epimerase"/>
    <property type="match status" value="1"/>
</dbReference>
<dbReference type="EMBL" id="JACEFO010000996">
    <property type="protein sequence ID" value="KAF8750570.1"/>
    <property type="molecule type" value="Genomic_DNA"/>
</dbReference>
<comment type="caution">
    <text evidence="4">The sequence shown here is derived from an EMBL/GenBank/DDBJ whole genome shotgun (WGS) entry which is preliminary data.</text>
</comment>
<name>A0A835FES5_9POAL</name>
<protein>
    <recommendedName>
        <fullName evidence="3">NAD-dependent epimerase/dehydratase domain-containing protein</fullName>
    </recommendedName>
</protein>
<dbReference type="PANTHER" id="PTHR10366">
    <property type="entry name" value="NAD DEPENDENT EPIMERASE/DEHYDRATASE"/>
    <property type="match status" value="1"/>
</dbReference>
<dbReference type="Gene3D" id="3.40.50.720">
    <property type="entry name" value="NAD(P)-binding Rossmann-like Domain"/>
    <property type="match status" value="2"/>
</dbReference>
<keyword evidence="5" id="KW-1185">Reference proteome</keyword>
<feature type="domain" description="NAD-dependent epimerase/dehydratase" evidence="3">
    <location>
        <begin position="129"/>
        <end position="333"/>
    </location>
</feature>
<evidence type="ECO:0000313" key="4">
    <source>
        <dbReference type="EMBL" id="KAF8750570.1"/>
    </source>
</evidence>
<evidence type="ECO:0000259" key="3">
    <source>
        <dbReference type="Pfam" id="PF01370"/>
    </source>
</evidence>
<keyword evidence="1" id="KW-0560">Oxidoreductase</keyword>
<organism evidence="4 5">
    <name type="scientific">Digitaria exilis</name>
    <dbReference type="NCBI Taxonomy" id="1010633"/>
    <lineage>
        <taxon>Eukaryota</taxon>
        <taxon>Viridiplantae</taxon>
        <taxon>Streptophyta</taxon>
        <taxon>Embryophyta</taxon>
        <taxon>Tracheophyta</taxon>
        <taxon>Spermatophyta</taxon>
        <taxon>Magnoliopsida</taxon>
        <taxon>Liliopsida</taxon>
        <taxon>Poales</taxon>
        <taxon>Poaceae</taxon>
        <taxon>PACMAD clade</taxon>
        <taxon>Panicoideae</taxon>
        <taxon>Panicodae</taxon>
        <taxon>Paniceae</taxon>
        <taxon>Anthephorinae</taxon>
        <taxon>Digitaria</taxon>
    </lineage>
</organism>
<dbReference type="SUPFAM" id="SSF51735">
    <property type="entry name" value="NAD(P)-binding Rossmann-fold domains"/>
    <property type="match status" value="1"/>
</dbReference>
<dbReference type="FunFam" id="3.40.50.720:FF:000085">
    <property type="entry name" value="Dihydroflavonol reductase"/>
    <property type="match status" value="1"/>
</dbReference>
<dbReference type="CDD" id="cd08958">
    <property type="entry name" value="FR_SDR_e"/>
    <property type="match status" value="1"/>
</dbReference>
<dbReference type="InterPro" id="IPR001509">
    <property type="entry name" value="Epimerase_deHydtase"/>
</dbReference>
<sequence>MTCEEAIKRSPAPVAGSHRVSRQSSCSPTHPFTKMAPAAGEERKKTACVTGGNGYIASLLIKMLLEKGYVVKTTVRHPGEIIVPHCLIQFHSFLGVPRSVCFITPLNLLFLMSLNRVPEDKEANSHLEDLKKLGTLEVFRADLAEEGSYDEAVAGCDYAFLLAAPVNYTSTNPEKELIELGVQGTLNVMRSCAKAGTVKRVILTSSTAAVSSKPLDGDGHVLDEESFSDVEYLTAKRTGLWAYPVSKVLMEKAASKFAEEHGMDLVTVCPSVTVGEAPDRQVYTTVPAILSLLSGDEAELAVLKGIERASGSVPLVHVHDVCRAEIFVAETAEVAAGRYICNALDTTIVDMARFLADTYPQYKVNTDLSGELLAKPIALLPSTKMEKDGFEFKYKTLEHIYDDMVEYGKTLGILSN</sequence>
<feature type="region of interest" description="Disordered" evidence="2">
    <location>
        <begin position="1"/>
        <end position="38"/>
    </location>
</feature>
<accession>A0A835FES5</accession>
<evidence type="ECO:0000256" key="2">
    <source>
        <dbReference type="SAM" id="MobiDB-lite"/>
    </source>
</evidence>
<dbReference type="InterPro" id="IPR050425">
    <property type="entry name" value="NAD(P)_dehydrat-like"/>
</dbReference>
<dbReference type="InterPro" id="IPR036291">
    <property type="entry name" value="NAD(P)-bd_dom_sf"/>
</dbReference>
<dbReference type="Proteomes" id="UP000636709">
    <property type="component" value="Unassembled WGS sequence"/>
</dbReference>
<evidence type="ECO:0000313" key="5">
    <source>
        <dbReference type="Proteomes" id="UP000636709"/>
    </source>
</evidence>
<dbReference type="AlphaFoldDB" id="A0A835FES5"/>
<dbReference type="GO" id="GO:0016616">
    <property type="term" value="F:oxidoreductase activity, acting on the CH-OH group of donors, NAD or NADP as acceptor"/>
    <property type="evidence" value="ECO:0007669"/>
    <property type="project" value="TreeGrafter"/>
</dbReference>
<dbReference type="OrthoDB" id="2735536at2759"/>
<gene>
    <name evidence="4" type="ORF">HU200_012365</name>
</gene>